<evidence type="ECO:0000313" key="1">
    <source>
        <dbReference type="EMBL" id="AVE22454.1"/>
    </source>
</evidence>
<keyword evidence="1" id="KW-0614">Plasmid</keyword>
<name>A0A2L1KJD6_9ENTR</name>
<sequence length="304" mass="35546">MTKRRVIFSSVPPPFRQRRPCRNSFSEWSRISGQGWKNQIRISDLIAERKKIVSGERRCDLCTNFKPTLESMLFSVILIDCHFSGKHNSVSKGVSMPSIRKHRSFLSLSRRKRRQKVIQLKNRLRNTRHIYGGVFYDECDINQYDNSEDNIWNWSDIYFLGLRPDVLWNAEIITAQTAFNDVVGSLAFEEAYSLLNTHQREEEFRLDTMQRDSPGHLTRYAIFNGLTFSEYLSKREQEIALYTPIQIFSEYRYLPDYSYGIGLKMIVDAPALNVDVIEAAIRDFRLRGESEWQSNEAISTSSQL</sequence>
<geneLocation type="plasmid" evidence="1">
    <name>p24845-Ct2</name>
</geneLocation>
<proteinExistence type="predicted"/>
<dbReference type="AlphaFoldDB" id="A0A2L1KJD6"/>
<protein>
    <submittedName>
        <fullName evidence="1">Uncharacterized protein</fullName>
    </submittedName>
</protein>
<organism evidence="1">
    <name type="scientific">Enterobacter hormaechei</name>
    <dbReference type="NCBI Taxonomy" id="158836"/>
    <lineage>
        <taxon>Bacteria</taxon>
        <taxon>Pseudomonadati</taxon>
        <taxon>Pseudomonadota</taxon>
        <taxon>Gammaproteobacteria</taxon>
        <taxon>Enterobacterales</taxon>
        <taxon>Enterobacteriaceae</taxon>
        <taxon>Enterobacter</taxon>
        <taxon>Enterobacter cloacae complex</taxon>
    </lineage>
</organism>
<accession>A0A2L1KJD6</accession>
<reference evidence="1" key="1">
    <citation type="journal article" date="2019" name="Front. Microbiol.">
        <title>Type 1, 2, and 1/2-Hybrid IncC Plasmids From China.</title>
        <authorList>
            <person name="Cheng Q."/>
            <person name="Jiang X."/>
            <person name="Xu Y."/>
            <person name="Hu L."/>
            <person name="Luo W."/>
            <person name="Yin Z."/>
            <person name="Gao H."/>
            <person name="Yang W."/>
            <person name="Yang H."/>
            <person name="Zhao Y."/>
            <person name="Zhao X."/>
            <person name="Zhou D."/>
            <person name="Dai E."/>
        </authorList>
    </citation>
    <scope>NUCLEOTIDE SEQUENCE</scope>
    <source>
        <strain evidence="1">24845</strain>
        <plasmid evidence="1">p24845-Ct2</plasmid>
    </source>
</reference>
<dbReference type="EMBL" id="MF344572">
    <property type="protein sequence ID" value="AVE22454.1"/>
    <property type="molecule type" value="Genomic_DNA"/>
</dbReference>